<protein>
    <submittedName>
        <fullName evidence="11">Response regulator</fullName>
    </submittedName>
</protein>
<dbReference type="InterPro" id="IPR011006">
    <property type="entry name" value="CheY-like_superfamily"/>
</dbReference>
<feature type="modified residue" description="4-aspartylphosphate" evidence="8">
    <location>
        <position position="56"/>
    </location>
</feature>
<dbReference type="GO" id="GO:0003700">
    <property type="term" value="F:DNA-binding transcription factor activity"/>
    <property type="evidence" value="ECO:0007669"/>
    <property type="project" value="InterPro"/>
</dbReference>
<comment type="subcellular location">
    <subcellularLocation>
        <location evidence="1">Cytoplasm</location>
    </subcellularLocation>
</comment>
<dbReference type="Gene3D" id="3.40.50.2300">
    <property type="match status" value="1"/>
</dbReference>
<feature type="domain" description="Response regulatory" evidence="10">
    <location>
        <begin position="4"/>
        <end position="122"/>
    </location>
</feature>
<dbReference type="InterPro" id="IPR001789">
    <property type="entry name" value="Sig_transdc_resp-reg_receiver"/>
</dbReference>
<keyword evidence="7" id="KW-0804">Transcription</keyword>
<dbReference type="InterPro" id="IPR009057">
    <property type="entry name" value="Homeodomain-like_sf"/>
</dbReference>
<evidence type="ECO:0000256" key="3">
    <source>
        <dbReference type="ARBA" id="ARBA00022553"/>
    </source>
</evidence>
<keyword evidence="4" id="KW-0902">Two-component regulatory system</keyword>
<evidence type="ECO:0000313" key="12">
    <source>
        <dbReference type="Proteomes" id="UP000270678"/>
    </source>
</evidence>
<accession>A0A3S9V5F1</accession>
<proteinExistence type="predicted"/>
<reference evidence="12" key="1">
    <citation type="submission" date="2018-12" db="EMBL/GenBank/DDBJ databases">
        <title>Complete genome sequence of Paenibacillus sp. MBLB1234.</title>
        <authorList>
            <person name="Nam Y.-D."/>
            <person name="Kang J."/>
            <person name="Chung W.-H."/>
            <person name="Park Y.S."/>
        </authorList>
    </citation>
    <scope>NUCLEOTIDE SEQUENCE [LARGE SCALE GENOMIC DNA]</scope>
    <source>
        <strain evidence="12">MBLB1234</strain>
    </source>
</reference>
<keyword evidence="5" id="KW-0805">Transcription regulation</keyword>
<gene>
    <name evidence="11" type="ORF">EI981_27225</name>
</gene>
<evidence type="ECO:0000256" key="8">
    <source>
        <dbReference type="PROSITE-ProRule" id="PRU00169"/>
    </source>
</evidence>
<dbReference type="Pfam" id="PF12833">
    <property type="entry name" value="HTH_18"/>
    <property type="match status" value="1"/>
</dbReference>
<dbReference type="PANTHER" id="PTHR42713:SF3">
    <property type="entry name" value="TRANSCRIPTIONAL REGULATORY PROTEIN HPTR"/>
    <property type="match status" value="1"/>
</dbReference>
<dbReference type="GO" id="GO:0000160">
    <property type="term" value="P:phosphorelay signal transduction system"/>
    <property type="evidence" value="ECO:0007669"/>
    <property type="project" value="UniProtKB-KW"/>
</dbReference>
<name>A0A3S9V5F1_9BACL</name>
<dbReference type="Pfam" id="PF00072">
    <property type="entry name" value="Response_reg"/>
    <property type="match status" value="1"/>
</dbReference>
<dbReference type="PROSITE" id="PS50110">
    <property type="entry name" value="RESPONSE_REGULATORY"/>
    <property type="match status" value="1"/>
</dbReference>
<evidence type="ECO:0000256" key="1">
    <source>
        <dbReference type="ARBA" id="ARBA00004496"/>
    </source>
</evidence>
<dbReference type="Gene3D" id="1.10.10.60">
    <property type="entry name" value="Homeodomain-like"/>
    <property type="match status" value="2"/>
</dbReference>
<dbReference type="GO" id="GO:0005737">
    <property type="term" value="C:cytoplasm"/>
    <property type="evidence" value="ECO:0007669"/>
    <property type="project" value="UniProtKB-SubCell"/>
</dbReference>
<dbReference type="SMART" id="SM00448">
    <property type="entry name" value="REC"/>
    <property type="match status" value="1"/>
</dbReference>
<dbReference type="PROSITE" id="PS01124">
    <property type="entry name" value="HTH_ARAC_FAMILY_2"/>
    <property type="match status" value="1"/>
</dbReference>
<dbReference type="AlphaFoldDB" id="A0A3S9V5F1"/>
<dbReference type="Proteomes" id="UP000270678">
    <property type="component" value="Chromosome"/>
</dbReference>
<keyword evidence="3 8" id="KW-0597">Phosphoprotein</keyword>
<dbReference type="RefSeq" id="WP_127003616.1">
    <property type="nucleotide sequence ID" value="NZ_CP034346.1"/>
</dbReference>
<evidence type="ECO:0000313" key="11">
    <source>
        <dbReference type="EMBL" id="AZS17760.1"/>
    </source>
</evidence>
<keyword evidence="6" id="KW-0238">DNA-binding</keyword>
<dbReference type="InterPro" id="IPR018060">
    <property type="entry name" value="HTH_AraC"/>
</dbReference>
<keyword evidence="2" id="KW-0963">Cytoplasm</keyword>
<organism evidence="11 12">
    <name type="scientific">Paenibacillus lutimineralis</name>
    <dbReference type="NCBI Taxonomy" id="2707005"/>
    <lineage>
        <taxon>Bacteria</taxon>
        <taxon>Bacillati</taxon>
        <taxon>Bacillota</taxon>
        <taxon>Bacilli</taxon>
        <taxon>Bacillales</taxon>
        <taxon>Paenibacillaceae</taxon>
        <taxon>Paenibacillus</taxon>
    </lineage>
</organism>
<dbReference type="SUPFAM" id="SSF52172">
    <property type="entry name" value="CheY-like"/>
    <property type="match status" value="1"/>
</dbReference>
<dbReference type="EMBL" id="CP034346">
    <property type="protein sequence ID" value="AZS17760.1"/>
    <property type="molecule type" value="Genomic_DNA"/>
</dbReference>
<feature type="domain" description="HTH araC/xylS-type" evidence="9">
    <location>
        <begin position="411"/>
        <end position="509"/>
    </location>
</feature>
<evidence type="ECO:0000256" key="5">
    <source>
        <dbReference type="ARBA" id="ARBA00023015"/>
    </source>
</evidence>
<evidence type="ECO:0000256" key="2">
    <source>
        <dbReference type="ARBA" id="ARBA00022490"/>
    </source>
</evidence>
<dbReference type="SMART" id="SM00342">
    <property type="entry name" value="HTH_ARAC"/>
    <property type="match status" value="1"/>
</dbReference>
<dbReference type="GO" id="GO:0043565">
    <property type="term" value="F:sequence-specific DNA binding"/>
    <property type="evidence" value="ECO:0007669"/>
    <property type="project" value="InterPro"/>
</dbReference>
<dbReference type="CDD" id="cd17536">
    <property type="entry name" value="REC_YesN-like"/>
    <property type="match status" value="1"/>
</dbReference>
<dbReference type="SUPFAM" id="SSF46689">
    <property type="entry name" value="Homeodomain-like"/>
    <property type="match status" value="1"/>
</dbReference>
<dbReference type="KEGG" id="plut:EI981_27225"/>
<keyword evidence="12" id="KW-1185">Reference proteome</keyword>
<dbReference type="OrthoDB" id="342399at2"/>
<evidence type="ECO:0000256" key="6">
    <source>
        <dbReference type="ARBA" id="ARBA00023125"/>
    </source>
</evidence>
<evidence type="ECO:0000259" key="9">
    <source>
        <dbReference type="PROSITE" id="PS01124"/>
    </source>
</evidence>
<dbReference type="PANTHER" id="PTHR42713">
    <property type="entry name" value="HISTIDINE KINASE-RELATED"/>
    <property type="match status" value="1"/>
</dbReference>
<evidence type="ECO:0000259" key="10">
    <source>
        <dbReference type="PROSITE" id="PS50110"/>
    </source>
</evidence>
<evidence type="ECO:0000256" key="7">
    <source>
        <dbReference type="ARBA" id="ARBA00023163"/>
    </source>
</evidence>
<sequence length="511" mass="58810">MMFKVLLIDDEPGALEGMELWVPWEEIGFEICGTSDNGMEGLEKIRELKPDLVVTDVNMPIMSGLEMIKAWREQGKSEVSFVVVSGYSDFEYAQKAMHYGVHHYLLKPLIAEEAEKELRDIRAELIRRSKRQRLEQIADYEETVTVLKKLITAQPLEEGEQTIIRGMSALQERWNICLLQVDSPILTEFRETASSVISTASSMFLVDGDQGHLAIIYGFNGEELESNNWSKIIEIVQDYKGQRIFVGAGYSQSSLLEIGRSYRTAKTAVKYKFYEQGYDGITLYQNIEGLQFSHPYNQLQLMDTILRAVELMDQDEFTGAVDRAREVFHTSSTQPDIVKKLVVHMMYRIAEFTCMIKDISEEEIIEKYGVYEIAGSVLNLDELMGRLRAIGMEVIHLLLQEQSQQAQGVIFEINQYIHEHYREGLTIKKLAEVFFLHPVYLGQLLIKRNGMGFNDMIHKLRIEEAVRLLGDHSYKNSEIAERVGYSSYGQFAKQFERRMGMSPNQYKNSKF</sequence>
<dbReference type="InterPro" id="IPR051552">
    <property type="entry name" value="HptR"/>
</dbReference>
<evidence type="ECO:0000256" key="4">
    <source>
        <dbReference type="ARBA" id="ARBA00023012"/>
    </source>
</evidence>